<sequence>MAKRGKTVVDGAKGVIAKVPAPSPNPMTNLIITDIALRAGGTLLRHTLERGAVGAKLGAKKAGQVVKGRSMMQTLVGTAVARIATRSVPGAIVVGGGLLIKTLVDRKRAKSAQVEGSVALDEQLERGKKA</sequence>
<proteinExistence type="predicted"/>
<dbReference type="EMBL" id="JACICY010000006">
    <property type="protein sequence ID" value="MBB3861468.1"/>
    <property type="molecule type" value="Genomic_DNA"/>
</dbReference>
<dbReference type="RefSeq" id="WP_183613965.1">
    <property type="nucleotide sequence ID" value="NZ_JACICY010000006.1"/>
</dbReference>
<dbReference type="AlphaFoldDB" id="A0A7W6EWN6"/>
<organism evidence="1 2">
    <name type="scientific">Novosphingobium hassiacum</name>
    <dbReference type="NCBI Taxonomy" id="173676"/>
    <lineage>
        <taxon>Bacteria</taxon>
        <taxon>Pseudomonadati</taxon>
        <taxon>Pseudomonadota</taxon>
        <taxon>Alphaproteobacteria</taxon>
        <taxon>Sphingomonadales</taxon>
        <taxon>Sphingomonadaceae</taxon>
        <taxon>Novosphingobium</taxon>
    </lineage>
</organism>
<gene>
    <name evidence="1" type="ORF">GGQ88_002752</name>
</gene>
<keyword evidence="2" id="KW-1185">Reference proteome</keyword>
<name>A0A7W6EWN6_9SPHN</name>
<evidence type="ECO:0000313" key="2">
    <source>
        <dbReference type="Proteomes" id="UP000562395"/>
    </source>
</evidence>
<comment type="caution">
    <text evidence="1">The sequence shown here is derived from an EMBL/GenBank/DDBJ whole genome shotgun (WGS) entry which is preliminary data.</text>
</comment>
<protein>
    <submittedName>
        <fullName evidence="1">Uncharacterized protein</fullName>
    </submittedName>
</protein>
<reference evidence="1 2" key="1">
    <citation type="submission" date="2020-08" db="EMBL/GenBank/DDBJ databases">
        <title>Genomic Encyclopedia of Type Strains, Phase IV (KMG-IV): sequencing the most valuable type-strain genomes for metagenomic binning, comparative biology and taxonomic classification.</title>
        <authorList>
            <person name="Goeker M."/>
        </authorList>
    </citation>
    <scope>NUCLEOTIDE SEQUENCE [LARGE SCALE GENOMIC DNA]</scope>
    <source>
        <strain evidence="1 2">DSM 14552</strain>
    </source>
</reference>
<dbReference type="Proteomes" id="UP000562395">
    <property type="component" value="Unassembled WGS sequence"/>
</dbReference>
<evidence type="ECO:0000313" key="1">
    <source>
        <dbReference type="EMBL" id="MBB3861468.1"/>
    </source>
</evidence>
<accession>A0A7W6EWN6</accession>